<name>A0ABT9XEP0_9BACL</name>
<keyword evidence="1" id="KW-0129">CBS domain</keyword>
<organism evidence="3 4">
    <name type="scientific">Alicyclobacillus cycloheptanicus</name>
    <dbReference type="NCBI Taxonomy" id="1457"/>
    <lineage>
        <taxon>Bacteria</taxon>
        <taxon>Bacillati</taxon>
        <taxon>Bacillota</taxon>
        <taxon>Bacilli</taxon>
        <taxon>Bacillales</taxon>
        <taxon>Alicyclobacillaceae</taxon>
        <taxon>Alicyclobacillus</taxon>
    </lineage>
</organism>
<evidence type="ECO:0000259" key="2">
    <source>
        <dbReference type="PROSITE" id="PS51371"/>
    </source>
</evidence>
<feature type="domain" description="CBS" evidence="2">
    <location>
        <begin position="7"/>
        <end position="64"/>
    </location>
</feature>
<dbReference type="Pfam" id="PF23458">
    <property type="entry name" value="DUF7130"/>
    <property type="match status" value="1"/>
</dbReference>
<dbReference type="InterPro" id="IPR000644">
    <property type="entry name" value="CBS_dom"/>
</dbReference>
<comment type="caution">
    <text evidence="3">The sequence shown here is derived from an EMBL/GenBank/DDBJ whole genome shotgun (WGS) entry which is preliminary data.</text>
</comment>
<dbReference type="Proteomes" id="UP001232973">
    <property type="component" value="Unassembled WGS sequence"/>
</dbReference>
<dbReference type="InterPro" id="IPR055554">
    <property type="entry name" value="DUF7130"/>
</dbReference>
<dbReference type="RefSeq" id="WP_274455254.1">
    <property type="nucleotide sequence ID" value="NZ_CP067097.1"/>
</dbReference>
<evidence type="ECO:0000256" key="1">
    <source>
        <dbReference type="PROSITE-ProRule" id="PRU00703"/>
    </source>
</evidence>
<accession>A0ABT9XEP0</accession>
<proteinExistence type="predicted"/>
<keyword evidence="4" id="KW-1185">Reference proteome</keyword>
<dbReference type="SUPFAM" id="SSF57802">
    <property type="entry name" value="Rubredoxin-like"/>
    <property type="match status" value="1"/>
</dbReference>
<dbReference type="Gene3D" id="3.10.580.10">
    <property type="entry name" value="CBS-domain"/>
    <property type="match status" value="1"/>
</dbReference>
<reference evidence="3 4" key="1">
    <citation type="submission" date="2023-07" db="EMBL/GenBank/DDBJ databases">
        <title>Genomic Encyclopedia of Type Strains, Phase IV (KMG-IV): sequencing the most valuable type-strain genomes for metagenomic binning, comparative biology and taxonomic classification.</title>
        <authorList>
            <person name="Goeker M."/>
        </authorList>
    </citation>
    <scope>NUCLEOTIDE SEQUENCE [LARGE SCALE GENOMIC DNA]</scope>
    <source>
        <strain evidence="3 4">DSM 4006</strain>
    </source>
</reference>
<dbReference type="Pfam" id="PF00571">
    <property type="entry name" value="CBS"/>
    <property type="match status" value="1"/>
</dbReference>
<dbReference type="InterPro" id="IPR046342">
    <property type="entry name" value="CBS_dom_sf"/>
</dbReference>
<dbReference type="PROSITE" id="PS51371">
    <property type="entry name" value="CBS"/>
    <property type="match status" value="1"/>
</dbReference>
<evidence type="ECO:0000313" key="4">
    <source>
        <dbReference type="Proteomes" id="UP001232973"/>
    </source>
</evidence>
<dbReference type="EMBL" id="JAUSTP010000002">
    <property type="protein sequence ID" value="MDQ0188768.1"/>
    <property type="molecule type" value="Genomic_DNA"/>
</dbReference>
<gene>
    <name evidence="3" type="ORF">J2S03_000580</name>
</gene>
<dbReference type="SUPFAM" id="SSF54631">
    <property type="entry name" value="CBS-domain pair"/>
    <property type="match status" value="1"/>
</dbReference>
<sequence>MNASEIMLESPVVVPPDMLIPEAAERASRQTLDIVPVVDSNGIYHGAISKAALVDNLQNKDRSVVDICCADAIVCSPDFALEELAHDAQSPVPHQTIVVVDDNRQFRGVIPHVHWAVDEAKTQSGYPRNRLEARTVSMHFIYKCTDCGEWLYRNSGIPPQCPACGAGPEAMSLYTED</sequence>
<evidence type="ECO:0000313" key="3">
    <source>
        <dbReference type="EMBL" id="MDQ0188768.1"/>
    </source>
</evidence>
<protein>
    <submittedName>
        <fullName evidence="3">CBS-domain-containing membrane protein</fullName>
    </submittedName>
</protein>